<dbReference type="Pfam" id="PF00535">
    <property type="entry name" value="Glycos_transf_2"/>
    <property type="match status" value="1"/>
</dbReference>
<dbReference type="GO" id="GO:0016757">
    <property type="term" value="F:glycosyltransferase activity"/>
    <property type="evidence" value="ECO:0007669"/>
    <property type="project" value="UniProtKB-KW"/>
</dbReference>
<dbReference type="AlphaFoldDB" id="A0A1G5SJ44"/>
<dbReference type="InterPro" id="IPR029044">
    <property type="entry name" value="Nucleotide-diphossugar_trans"/>
</dbReference>
<dbReference type="STRING" id="51642.NSMM_980021"/>
<dbReference type="EMBL" id="FMWO01000111">
    <property type="protein sequence ID" value="SCZ87204.1"/>
    <property type="molecule type" value="Genomic_DNA"/>
</dbReference>
<evidence type="ECO:0000256" key="1">
    <source>
        <dbReference type="ARBA" id="ARBA00004236"/>
    </source>
</evidence>
<dbReference type="InterPro" id="IPR001173">
    <property type="entry name" value="Glyco_trans_2-like"/>
</dbReference>
<evidence type="ECO:0000256" key="5">
    <source>
        <dbReference type="ARBA" id="ARBA00023136"/>
    </source>
</evidence>
<keyword evidence="4 7" id="KW-0808">Transferase</keyword>
<dbReference type="RefSeq" id="WP_090288688.1">
    <property type="nucleotide sequence ID" value="NZ_FMWO01000111.1"/>
</dbReference>
<organism evidence="7 8">
    <name type="scientific">Nitrosomonas mobilis</name>
    <dbReference type="NCBI Taxonomy" id="51642"/>
    <lineage>
        <taxon>Bacteria</taxon>
        <taxon>Pseudomonadati</taxon>
        <taxon>Pseudomonadota</taxon>
        <taxon>Betaproteobacteria</taxon>
        <taxon>Nitrosomonadales</taxon>
        <taxon>Nitrosomonadaceae</taxon>
        <taxon>Nitrosomonas</taxon>
    </lineage>
</organism>
<proteinExistence type="predicted"/>
<reference evidence="7 8" key="1">
    <citation type="submission" date="2016-10" db="EMBL/GenBank/DDBJ databases">
        <authorList>
            <person name="de Groot N.N."/>
        </authorList>
    </citation>
    <scope>NUCLEOTIDE SEQUENCE [LARGE SCALE GENOMIC DNA]</scope>
    <source>
        <strain evidence="7">1</strain>
    </source>
</reference>
<dbReference type="CDD" id="cd02522">
    <property type="entry name" value="GT_2_like_a"/>
    <property type="match status" value="1"/>
</dbReference>
<dbReference type="Proteomes" id="UP000198729">
    <property type="component" value="Unassembled WGS sequence"/>
</dbReference>
<gene>
    <name evidence="7" type="ORF">NSMM_980021</name>
</gene>
<evidence type="ECO:0000256" key="3">
    <source>
        <dbReference type="ARBA" id="ARBA00022676"/>
    </source>
</evidence>
<comment type="subcellular location">
    <subcellularLocation>
        <location evidence="1">Cell membrane</location>
    </subcellularLocation>
</comment>
<evidence type="ECO:0000313" key="7">
    <source>
        <dbReference type="EMBL" id="SCZ87204.1"/>
    </source>
</evidence>
<dbReference type="PANTHER" id="PTHR43646">
    <property type="entry name" value="GLYCOSYLTRANSFERASE"/>
    <property type="match status" value="1"/>
</dbReference>
<dbReference type="OrthoDB" id="5291101at2"/>
<sequence length="237" mass="26766">MCSVSVIIPCYKDEVKLAYLLKKLHQLPHYPTEIIVVDGAGSKKCREICNQYRVIWLSSEPCRGKQLLAGAALAQGDVLWFLHADARLPTDPLPAMTAAFEQDAVGGYFRFRFDAPRTWTTRVLEFAIALRCHFGGVPYGDQGLFLSRQIYFQVGGHAPWPLFEEVPLVRGARCAGKFLPLSEPIFVDSGRWQRDGWWRRTWNNRKLALGFACGITPHDLASLYQSGNLSKTTKTYL</sequence>
<dbReference type="InterPro" id="IPR026461">
    <property type="entry name" value="Trfase_2_rSAM/seldom_assoc"/>
</dbReference>
<name>A0A1G5SJ44_9PROT</name>
<accession>A0A1G5SJ44</accession>
<dbReference type="NCBIfam" id="TIGR04283">
    <property type="entry name" value="glyco_like_mftF"/>
    <property type="match status" value="1"/>
</dbReference>
<keyword evidence="8" id="KW-1185">Reference proteome</keyword>
<dbReference type="PANTHER" id="PTHR43646:SF2">
    <property type="entry name" value="GLYCOSYLTRANSFERASE 2-LIKE DOMAIN-CONTAINING PROTEIN"/>
    <property type="match status" value="1"/>
</dbReference>
<evidence type="ECO:0000259" key="6">
    <source>
        <dbReference type="Pfam" id="PF00535"/>
    </source>
</evidence>
<dbReference type="SUPFAM" id="SSF53448">
    <property type="entry name" value="Nucleotide-diphospho-sugar transferases"/>
    <property type="match status" value="1"/>
</dbReference>
<dbReference type="GO" id="GO:0005886">
    <property type="term" value="C:plasma membrane"/>
    <property type="evidence" value="ECO:0007669"/>
    <property type="project" value="UniProtKB-SubCell"/>
</dbReference>
<keyword evidence="5" id="KW-0472">Membrane</keyword>
<evidence type="ECO:0000313" key="8">
    <source>
        <dbReference type="Proteomes" id="UP000198729"/>
    </source>
</evidence>
<protein>
    <submittedName>
        <fullName evidence="7">Glycosyl transferase family 2</fullName>
    </submittedName>
</protein>
<feature type="domain" description="Glycosyltransferase 2-like" evidence="6">
    <location>
        <begin position="5"/>
        <end position="123"/>
    </location>
</feature>
<dbReference type="Gene3D" id="3.90.550.10">
    <property type="entry name" value="Spore Coat Polysaccharide Biosynthesis Protein SpsA, Chain A"/>
    <property type="match status" value="1"/>
</dbReference>
<evidence type="ECO:0000256" key="4">
    <source>
        <dbReference type="ARBA" id="ARBA00022679"/>
    </source>
</evidence>
<keyword evidence="3" id="KW-0328">Glycosyltransferase</keyword>
<keyword evidence="2" id="KW-1003">Cell membrane</keyword>
<evidence type="ECO:0000256" key="2">
    <source>
        <dbReference type="ARBA" id="ARBA00022475"/>
    </source>
</evidence>